<dbReference type="Proteomes" id="UP000008461">
    <property type="component" value="Chromosome"/>
</dbReference>
<organism evidence="11 12">
    <name type="scientific">Haliscomenobacter hydrossis (strain ATCC 27775 / DSM 1100 / LMG 10767 / O)</name>
    <dbReference type="NCBI Taxonomy" id="760192"/>
    <lineage>
        <taxon>Bacteria</taxon>
        <taxon>Pseudomonadati</taxon>
        <taxon>Bacteroidota</taxon>
        <taxon>Saprospiria</taxon>
        <taxon>Saprospirales</taxon>
        <taxon>Haliscomenobacteraceae</taxon>
        <taxon>Haliscomenobacter</taxon>
    </lineage>
</organism>
<feature type="active site" description="Phosphoserine intermediate" evidence="7">
    <location>
        <position position="90"/>
    </location>
</feature>
<comment type="cofactor">
    <cofactor evidence="8">
        <name>Zn(2+)</name>
        <dbReference type="ChEBI" id="CHEBI:29105"/>
    </cofactor>
    <text evidence="8">Binds 2 Zn(2+) ions.</text>
</comment>
<reference evidence="11 12" key="1">
    <citation type="journal article" date="2011" name="Stand. Genomic Sci.">
        <title>Complete genome sequence of Haliscomenobacter hydrossis type strain (O).</title>
        <authorList>
            <consortium name="US DOE Joint Genome Institute (JGI-PGF)"/>
            <person name="Daligault H."/>
            <person name="Lapidus A."/>
            <person name="Zeytun A."/>
            <person name="Nolan M."/>
            <person name="Lucas S."/>
            <person name="Del Rio T.G."/>
            <person name="Tice H."/>
            <person name="Cheng J.F."/>
            <person name="Tapia R."/>
            <person name="Han C."/>
            <person name="Goodwin L."/>
            <person name="Pitluck S."/>
            <person name="Liolios K."/>
            <person name="Pagani I."/>
            <person name="Ivanova N."/>
            <person name="Huntemann M."/>
            <person name="Mavromatis K."/>
            <person name="Mikhailova N."/>
            <person name="Pati A."/>
            <person name="Chen A."/>
            <person name="Palaniappan K."/>
            <person name="Land M."/>
            <person name="Hauser L."/>
            <person name="Brambilla E.M."/>
            <person name="Rohde M."/>
            <person name="Verbarg S."/>
            <person name="Goker M."/>
            <person name="Bristow J."/>
            <person name="Eisen J.A."/>
            <person name="Markowitz V."/>
            <person name="Hugenholtz P."/>
            <person name="Kyrpides N.C."/>
            <person name="Klenk H.P."/>
            <person name="Woyke T."/>
        </authorList>
    </citation>
    <scope>NUCLEOTIDE SEQUENCE [LARGE SCALE GENOMIC DNA]</scope>
    <source>
        <strain evidence="12">ATCC 27775 / DSM 1100 / LMG 10767 / O</strain>
    </source>
</reference>
<evidence type="ECO:0000256" key="8">
    <source>
        <dbReference type="PIRSR" id="PIRSR601952-2"/>
    </source>
</evidence>
<dbReference type="EMBL" id="CP002691">
    <property type="protein sequence ID" value="AEE48367.1"/>
    <property type="molecule type" value="Genomic_DNA"/>
</dbReference>
<dbReference type="Gene3D" id="3.40.720.10">
    <property type="entry name" value="Alkaline Phosphatase, subunit A"/>
    <property type="match status" value="1"/>
</dbReference>
<comment type="cofactor">
    <cofactor evidence="8">
        <name>Mg(2+)</name>
        <dbReference type="ChEBI" id="CHEBI:18420"/>
    </cofactor>
    <text evidence="8">Binds 1 Mg(2+) ion.</text>
</comment>
<keyword evidence="2" id="KW-0597">Phosphoprotein</keyword>
<feature type="binding site" evidence="8">
    <location>
        <position position="49"/>
    </location>
    <ligand>
        <name>Mg(2+)</name>
        <dbReference type="ChEBI" id="CHEBI:18420"/>
    </ligand>
</feature>
<feature type="signal peptide" evidence="10">
    <location>
        <begin position="1"/>
        <end position="25"/>
    </location>
</feature>
<dbReference type="Pfam" id="PF00245">
    <property type="entry name" value="Alk_phosphatase"/>
    <property type="match status" value="1"/>
</dbReference>
<dbReference type="PANTHER" id="PTHR11596:SF5">
    <property type="entry name" value="ALKALINE PHOSPHATASE"/>
    <property type="match status" value="1"/>
</dbReference>
<dbReference type="GO" id="GO:0004035">
    <property type="term" value="F:alkaline phosphatase activity"/>
    <property type="evidence" value="ECO:0007669"/>
    <property type="project" value="UniProtKB-EC"/>
</dbReference>
<evidence type="ECO:0000256" key="10">
    <source>
        <dbReference type="SAM" id="SignalP"/>
    </source>
</evidence>
<feature type="binding site" evidence="8">
    <location>
        <position position="264"/>
    </location>
    <ligand>
        <name>Mg(2+)</name>
        <dbReference type="ChEBI" id="CHEBI:18420"/>
    </ligand>
</feature>
<proteinExistence type="inferred from homology"/>
<dbReference type="HOGENOM" id="CLU_008539_6_2_10"/>
<comment type="similarity">
    <text evidence="1 9">Belongs to the alkaline phosphatase family.</text>
</comment>
<dbReference type="KEGG" id="hhy:Halhy_0457"/>
<gene>
    <name evidence="11" type="ordered locus">Halhy_0457</name>
</gene>
<dbReference type="InterPro" id="IPR001952">
    <property type="entry name" value="Alkaline_phosphatase"/>
</dbReference>
<protein>
    <submittedName>
        <fullName evidence="11">Alkaline phosphatase</fullName>
        <ecNumber evidence="11">3.1.3.1</ecNumber>
    </submittedName>
</protein>
<evidence type="ECO:0000313" key="11">
    <source>
        <dbReference type="EMBL" id="AEE48367.1"/>
    </source>
</evidence>
<dbReference type="RefSeq" id="WP_013762931.1">
    <property type="nucleotide sequence ID" value="NC_015510.1"/>
</dbReference>
<evidence type="ECO:0000256" key="7">
    <source>
        <dbReference type="PIRSR" id="PIRSR601952-1"/>
    </source>
</evidence>
<keyword evidence="5 8" id="KW-0862">Zinc</keyword>
<keyword evidence="10" id="KW-0732">Signal</keyword>
<dbReference type="EC" id="3.1.3.1" evidence="11"/>
<feature type="binding site" evidence="8">
    <location>
        <position position="311"/>
    </location>
    <ligand>
        <name>Zn(2+)</name>
        <dbReference type="ChEBI" id="CHEBI:29105"/>
        <label>2</label>
    </ligand>
</feature>
<evidence type="ECO:0000256" key="6">
    <source>
        <dbReference type="ARBA" id="ARBA00022842"/>
    </source>
</evidence>
<dbReference type="PROSITE" id="PS00123">
    <property type="entry name" value="ALKALINE_PHOSPHATASE"/>
    <property type="match status" value="1"/>
</dbReference>
<accession>F4KYA4</accession>
<feature type="binding site" evidence="8">
    <location>
        <position position="143"/>
    </location>
    <ligand>
        <name>Mg(2+)</name>
        <dbReference type="ChEBI" id="CHEBI:18420"/>
    </ligand>
</feature>
<evidence type="ECO:0000256" key="1">
    <source>
        <dbReference type="ARBA" id="ARBA00005984"/>
    </source>
</evidence>
<dbReference type="SMR" id="F4KYA4"/>
<keyword evidence="3 8" id="KW-0479">Metal-binding</keyword>
<feature type="chain" id="PRO_5003310414" evidence="10">
    <location>
        <begin position="26"/>
        <end position="391"/>
    </location>
</feature>
<dbReference type="SUPFAM" id="SSF53649">
    <property type="entry name" value="Alkaline phosphatase-like"/>
    <property type="match status" value="1"/>
</dbReference>
<keyword evidence="4 11" id="KW-0378">Hydrolase</keyword>
<feature type="binding site" evidence="8">
    <location>
        <position position="49"/>
    </location>
    <ligand>
        <name>Zn(2+)</name>
        <dbReference type="ChEBI" id="CHEBI:29105"/>
        <label>2</label>
    </ligand>
</feature>
<evidence type="ECO:0000256" key="4">
    <source>
        <dbReference type="ARBA" id="ARBA00022801"/>
    </source>
</evidence>
<sequence length="391" mass="42946">MLKRLVQKISGKMLLLTGLTTVLWACGSAAPVESALPDKPKNIILMIGDGMGLSQISAAMYSNNNRLNMEQMPVLGFHKSYSYDDLVTDSAAGATAFACGIKTFNGAIGVDKDTLGVKTILEEAEENGLATGLIATSTIVHATPAAFIAHVVSREQYEEIAADMIKTQVDLLIGGGKKYFDRRENDSRNLYEEYQQKDYKVSDYSQEDMHDMRWDPTSNLLYLTADKHPLNVGAGRDYLPYATRRALEFLEKRSKDKGFFIMIEGSQIDWACHANDGKLAIKEALDFDRAIGEALSFARSRGNTLVIVTADHECGGMALNPGSKMNKIEPAFTTINHTASMIPVFAYGPMSKQFAGIFENTSIHKKMRQAFGFAETKTQTYRGSTSGGKNP</sequence>
<dbReference type="GO" id="GO:0046872">
    <property type="term" value="F:metal ion binding"/>
    <property type="evidence" value="ECO:0007669"/>
    <property type="project" value="UniProtKB-KW"/>
</dbReference>
<reference key="2">
    <citation type="submission" date="2011-04" db="EMBL/GenBank/DDBJ databases">
        <title>Complete sequence of chromosome of Haliscomenobacter hydrossis DSM 1100.</title>
        <authorList>
            <consortium name="US DOE Joint Genome Institute (JGI-PGF)"/>
            <person name="Lucas S."/>
            <person name="Han J."/>
            <person name="Lapidus A."/>
            <person name="Bruce D."/>
            <person name="Goodwin L."/>
            <person name="Pitluck S."/>
            <person name="Peters L."/>
            <person name="Kyrpides N."/>
            <person name="Mavromatis K."/>
            <person name="Ivanova N."/>
            <person name="Ovchinnikova G."/>
            <person name="Pagani I."/>
            <person name="Daligault H."/>
            <person name="Detter J.C."/>
            <person name="Han C."/>
            <person name="Land M."/>
            <person name="Hauser L."/>
            <person name="Markowitz V."/>
            <person name="Cheng J.-F."/>
            <person name="Hugenholtz P."/>
            <person name="Woyke T."/>
            <person name="Wu D."/>
            <person name="Verbarg S."/>
            <person name="Frueling A."/>
            <person name="Brambilla E."/>
            <person name="Klenk H.-P."/>
            <person name="Eisen J.A."/>
        </authorList>
    </citation>
    <scope>NUCLEOTIDE SEQUENCE</scope>
    <source>
        <strain>DSM 1100</strain>
    </source>
</reference>
<dbReference type="CDD" id="cd16012">
    <property type="entry name" value="ALP"/>
    <property type="match status" value="1"/>
</dbReference>
<feature type="binding site" evidence="8">
    <location>
        <position position="269"/>
    </location>
    <ligand>
        <name>Zn(2+)</name>
        <dbReference type="ChEBI" id="CHEBI:29105"/>
        <label>2</label>
    </ligand>
</feature>
<dbReference type="InterPro" id="IPR018299">
    <property type="entry name" value="Alkaline_phosphatase_AS"/>
</dbReference>
<name>F4KYA4_HALH1</name>
<feature type="binding site" evidence="8">
    <location>
        <position position="273"/>
    </location>
    <ligand>
        <name>Zn(2+)</name>
        <dbReference type="ChEBI" id="CHEBI:29105"/>
        <label>2</label>
    </ligand>
</feature>
<keyword evidence="6 8" id="KW-0460">Magnesium</keyword>
<evidence type="ECO:0000256" key="9">
    <source>
        <dbReference type="RuleBase" id="RU003946"/>
    </source>
</evidence>
<dbReference type="SMART" id="SM00098">
    <property type="entry name" value="alkPPc"/>
    <property type="match status" value="1"/>
</dbReference>
<evidence type="ECO:0000256" key="2">
    <source>
        <dbReference type="ARBA" id="ARBA00022553"/>
    </source>
</evidence>
<feature type="binding site" evidence="8">
    <location>
        <position position="312"/>
    </location>
    <ligand>
        <name>Zn(2+)</name>
        <dbReference type="ChEBI" id="CHEBI:29105"/>
        <label>2</label>
    </ligand>
</feature>
<feature type="binding site" evidence="8">
    <location>
        <position position="141"/>
    </location>
    <ligand>
        <name>Mg(2+)</name>
        <dbReference type="ChEBI" id="CHEBI:18420"/>
    </ligand>
</feature>
<evidence type="ECO:0000256" key="5">
    <source>
        <dbReference type="ARBA" id="ARBA00022833"/>
    </source>
</evidence>
<evidence type="ECO:0000313" key="12">
    <source>
        <dbReference type="Proteomes" id="UP000008461"/>
    </source>
</evidence>
<dbReference type="STRING" id="760192.Halhy_0457"/>
<dbReference type="PRINTS" id="PR00113">
    <property type="entry name" value="ALKPHPHTASE"/>
</dbReference>
<dbReference type="eggNOG" id="COG1785">
    <property type="taxonomic scope" value="Bacteria"/>
</dbReference>
<evidence type="ECO:0000256" key="3">
    <source>
        <dbReference type="ARBA" id="ARBA00022723"/>
    </source>
</evidence>
<dbReference type="AlphaFoldDB" id="F4KYA4"/>
<dbReference type="InterPro" id="IPR017850">
    <property type="entry name" value="Alkaline_phosphatase_core_sf"/>
</dbReference>
<keyword evidence="12" id="KW-1185">Reference proteome</keyword>
<dbReference type="PANTHER" id="PTHR11596">
    <property type="entry name" value="ALKALINE PHOSPHATASE"/>
    <property type="match status" value="1"/>
</dbReference>